<evidence type="ECO:0000313" key="3">
    <source>
        <dbReference type="EMBL" id="SCG17749.1"/>
    </source>
</evidence>
<dbReference type="PANTHER" id="PTHR34703:SF1">
    <property type="entry name" value="ANTIPORTER SUBUNIT MNHG2-RELATED"/>
    <property type="match status" value="1"/>
</dbReference>
<name>A0A1C5GD51_MICEH</name>
<accession>A0A1C5GD51</accession>
<dbReference type="AlphaFoldDB" id="A0A1C5GD51"/>
<dbReference type="NCBIfam" id="TIGR01300">
    <property type="entry name" value="CPA3_mnhG_phaG"/>
    <property type="match status" value="1"/>
</dbReference>
<evidence type="ECO:0000256" key="1">
    <source>
        <dbReference type="ARBA" id="ARBA00008404"/>
    </source>
</evidence>
<keyword evidence="4" id="KW-1185">Reference proteome</keyword>
<gene>
    <name evidence="3" type="ORF">GA0070610_4070</name>
</gene>
<evidence type="ECO:0000256" key="2">
    <source>
        <dbReference type="SAM" id="Phobius"/>
    </source>
</evidence>
<dbReference type="PANTHER" id="PTHR34703">
    <property type="entry name" value="ANTIPORTER SUBUNIT MNHG2-RELATED"/>
    <property type="match status" value="1"/>
</dbReference>
<sequence>MWGTLADWLGGGCLVAGALLSLAAGIGVLRFPGTLDRMHAATKPQVLGVLLLLLGVALRLRTPADLGMVALVGIFQLATAPVAAQMIGRAAYRAGRVDPALLDADELASADRRAGGGGDPS</sequence>
<dbReference type="GO" id="GO:0015385">
    <property type="term" value="F:sodium:proton antiporter activity"/>
    <property type="evidence" value="ECO:0007669"/>
    <property type="project" value="TreeGrafter"/>
</dbReference>
<evidence type="ECO:0000313" key="4">
    <source>
        <dbReference type="Proteomes" id="UP000198251"/>
    </source>
</evidence>
<keyword evidence="2" id="KW-0812">Transmembrane</keyword>
<dbReference type="GeneID" id="95803789"/>
<protein>
    <submittedName>
        <fullName evidence="3">Multisubunit sodium/proton antiporter, MrpG subunit</fullName>
    </submittedName>
</protein>
<dbReference type="NCBIfam" id="NF009314">
    <property type="entry name" value="PRK12674.1-2"/>
    <property type="match status" value="1"/>
</dbReference>
<dbReference type="Pfam" id="PF03334">
    <property type="entry name" value="PhaG_MnhG_YufB"/>
    <property type="match status" value="1"/>
</dbReference>
<reference evidence="3 4" key="1">
    <citation type="submission" date="2016-06" db="EMBL/GenBank/DDBJ databases">
        <authorList>
            <person name="Kjaerup R.B."/>
            <person name="Dalgaard T.S."/>
            <person name="Juul-Madsen H.R."/>
        </authorList>
    </citation>
    <scope>NUCLEOTIDE SEQUENCE [LARGE SCALE GENOMIC DNA]</scope>
    <source>
        <strain evidence="3 4">DSM 43913</strain>
    </source>
</reference>
<feature type="transmembrane region" description="Helical" evidence="2">
    <location>
        <begin position="41"/>
        <end position="60"/>
    </location>
</feature>
<keyword evidence="2" id="KW-0472">Membrane</keyword>
<dbReference type="EMBL" id="LT607733">
    <property type="protein sequence ID" value="SCG17749.1"/>
    <property type="molecule type" value="Genomic_DNA"/>
</dbReference>
<dbReference type="RefSeq" id="WP_089001447.1">
    <property type="nucleotide sequence ID" value="NZ_JBFAPW010000003.1"/>
</dbReference>
<proteinExistence type="inferred from homology"/>
<feature type="transmembrane region" description="Helical" evidence="2">
    <location>
        <begin position="6"/>
        <end position="29"/>
    </location>
</feature>
<comment type="similarity">
    <text evidence="1">Belongs to the CPA3 antiporters (TC 2.A.63) subunit G family.</text>
</comment>
<organism evidence="3 4">
    <name type="scientific">Micromonospora echinofusca</name>
    <dbReference type="NCBI Taxonomy" id="47858"/>
    <lineage>
        <taxon>Bacteria</taxon>
        <taxon>Bacillati</taxon>
        <taxon>Actinomycetota</taxon>
        <taxon>Actinomycetes</taxon>
        <taxon>Micromonosporales</taxon>
        <taxon>Micromonosporaceae</taxon>
        <taxon>Micromonospora</taxon>
    </lineage>
</organism>
<feature type="transmembrane region" description="Helical" evidence="2">
    <location>
        <begin position="66"/>
        <end position="87"/>
    </location>
</feature>
<dbReference type="InterPro" id="IPR005133">
    <property type="entry name" value="PhaG_MnhG_YufB"/>
</dbReference>
<keyword evidence="2" id="KW-1133">Transmembrane helix</keyword>
<dbReference type="Proteomes" id="UP000198251">
    <property type="component" value="Chromosome I"/>
</dbReference>